<evidence type="ECO:0008006" key="5">
    <source>
        <dbReference type="Google" id="ProtNLM"/>
    </source>
</evidence>
<dbReference type="EMBL" id="CP029042">
    <property type="protein sequence ID" value="AZS72255.1"/>
    <property type="molecule type" value="Genomic_DNA"/>
</dbReference>
<sequence>MHGPVPAFPPHRPPARSTVVLLRVVFVAVAVLSLGFLAWAALLRAAIVQRKPLGWWLFGADLVLLTGTIVWSGGYPATDWHTDVAVAVILLQMAGAVAYYLVADLRAARTAGQPYGPPAGQLPGYGSAYAAGPAGYPAGGPAAGTPPPSYGPSRPPVPHHAQETQPYGAPGGAVPVNPYAMTETRLPPPGGPGAPPRPSPPPAGPYAPPPDRPQPPQRIDRVRAELDELSDYLRKEEGR</sequence>
<accession>A0A3Q9K9M4</accession>
<evidence type="ECO:0000256" key="1">
    <source>
        <dbReference type="SAM" id="MobiDB-lite"/>
    </source>
</evidence>
<protein>
    <recommendedName>
        <fullName evidence="5">Integral membrane protein</fullName>
    </recommendedName>
</protein>
<feature type="region of interest" description="Disordered" evidence="1">
    <location>
        <begin position="139"/>
        <end position="239"/>
    </location>
</feature>
<reference evidence="3 4" key="1">
    <citation type="submission" date="2018-04" db="EMBL/GenBank/DDBJ databases">
        <title>Complete genome sequences of Streptomyces lydicus strain WYEC and characterization of antagonistic properties of biological control agents.</title>
        <authorList>
            <person name="Mariita R.M."/>
            <person name="Sello J.K."/>
        </authorList>
    </citation>
    <scope>NUCLEOTIDE SEQUENCE [LARGE SCALE GENOMIC DNA]</scope>
    <source>
        <strain evidence="3 4">WYEC 108</strain>
    </source>
</reference>
<feature type="transmembrane region" description="Helical" evidence="2">
    <location>
        <begin position="84"/>
        <end position="102"/>
    </location>
</feature>
<keyword evidence="2" id="KW-0812">Transmembrane</keyword>
<evidence type="ECO:0000313" key="3">
    <source>
        <dbReference type="EMBL" id="AZS72255.1"/>
    </source>
</evidence>
<feature type="compositionally biased region" description="Pro residues" evidence="1">
    <location>
        <begin position="186"/>
        <end position="216"/>
    </location>
</feature>
<dbReference type="AlphaFoldDB" id="A0A3Q9K9M4"/>
<feature type="compositionally biased region" description="Pro residues" evidence="1">
    <location>
        <begin position="144"/>
        <end position="158"/>
    </location>
</feature>
<evidence type="ECO:0000313" key="4">
    <source>
        <dbReference type="Proteomes" id="UP000275579"/>
    </source>
</evidence>
<feature type="transmembrane region" description="Helical" evidence="2">
    <location>
        <begin position="20"/>
        <end position="41"/>
    </location>
</feature>
<name>A0A3Q9K9M4_9ACTN</name>
<feature type="compositionally biased region" description="Basic and acidic residues" evidence="1">
    <location>
        <begin position="218"/>
        <end position="239"/>
    </location>
</feature>
<organism evidence="3 4">
    <name type="scientific">Streptomyces lydicus</name>
    <dbReference type="NCBI Taxonomy" id="47763"/>
    <lineage>
        <taxon>Bacteria</taxon>
        <taxon>Bacillati</taxon>
        <taxon>Actinomycetota</taxon>
        <taxon>Actinomycetes</taxon>
        <taxon>Kitasatosporales</taxon>
        <taxon>Streptomycetaceae</taxon>
        <taxon>Streptomyces</taxon>
    </lineage>
</organism>
<keyword evidence="2" id="KW-1133">Transmembrane helix</keyword>
<keyword evidence="2" id="KW-0472">Membrane</keyword>
<gene>
    <name evidence="3" type="ORF">DDE74_15965</name>
</gene>
<evidence type="ECO:0000256" key="2">
    <source>
        <dbReference type="SAM" id="Phobius"/>
    </source>
</evidence>
<proteinExistence type="predicted"/>
<feature type="transmembrane region" description="Helical" evidence="2">
    <location>
        <begin position="53"/>
        <end position="72"/>
    </location>
</feature>
<dbReference type="Proteomes" id="UP000275579">
    <property type="component" value="Chromosome"/>
</dbReference>
<dbReference type="RefSeq" id="WP_127151382.1">
    <property type="nucleotide sequence ID" value="NZ_CP029042.1"/>
</dbReference>